<dbReference type="Proteomes" id="UP000265520">
    <property type="component" value="Unassembled WGS sequence"/>
</dbReference>
<organism evidence="1 2">
    <name type="scientific">Trifolium medium</name>
    <dbReference type="NCBI Taxonomy" id="97028"/>
    <lineage>
        <taxon>Eukaryota</taxon>
        <taxon>Viridiplantae</taxon>
        <taxon>Streptophyta</taxon>
        <taxon>Embryophyta</taxon>
        <taxon>Tracheophyta</taxon>
        <taxon>Spermatophyta</taxon>
        <taxon>Magnoliopsida</taxon>
        <taxon>eudicotyledons</taxon>
        <taxon>Gunneridae</taxon>
        <taxon>Pentapetalae</taxon>
        <taxon>rosids</taxon>
        <taxon>fabids</taxon>
        <taxon>Fabales</taxon>
        <taxon>Fabaceae</taxon>
        <taxon>Papilionoideae</taxon>
        <taxon>50 kb inversion clade</taxon>
        <taxon>NPAAA clade</taxon>
        <taxon>Hologalegina</taxon>
        <taxon>IRL clade</taxon>
        <taxon>Trifolieae</taxon>
        <taxon>Trifolium</taxon>
    </lineage>
</organism>
<protein>
    <submittedName>
        <fullName evidence="1">Uncharacterized protein</fullName>
    </submittedName>
</protein>
<name>A0A392VPY4_9FABA</name>
<evidence type="ECO:0000313" key="1">
    <source>
        <dbReference type="EMBL" id="MCI89479.1"/>
    </source>
</evidence>
<dbReference type="EMBL" id="LXQA011220386">
    <property type="protein sequence ID" value="MCI89479.1"/>
    <property type="molecule type" value="Genomic_DNA"/>
</dbReference>
<evidence type="ECO:0000313" key="2">
    <source>
        <dbReference type="Proteomes" id="UP000265520"/>
    </source>
</evidence>
<sequence>MIDRLKLTKAILEMEVEQIVKAVMAKSFPRNPWGKITKQSSRVLEG</sequence>
<accession>A0A392VPY4</accession>
<comment type="caution">
    <text evidence="1">The sequence shown here is derived from an EMBL/GenBank/DDBJ whole genome shotgun (WGS) entry which is preliminary data.</text>
</comment>
<reference evidence="1 2" key="1">
    <citation type="journal article" date="2018" name="Front. Plant Sci.">
        <title>Red Clover (Trifolium pratense) and Zigzag Clover (T. medium) - A Picture of Genomic Similarities and Differences.</title>
        <authorList>
            <person name="Dluhosova J."/>
            <person name="Istvanek J."/>
            <person name="Nedelnik J."/>
            <person name="Repkova J."/>
        </authorList>
    </citation>
    <scope>NUCLEOTIDE SEQUENCE [LARGE SCALE GENOMIC DNA]</scope>
    <source>
        <strain evidence="2">cv. 10/8</strain>
        <tissue evidence="1">Leaf</tissue>
    </source>
</reference>
<feature type="non-terminal residue" evidence="1">
    <location>
        <position position="46"/>
    </location>
</feature>
<dbReference type="AlphaFoldDB" id="A0A392VPY4"/>
<keyword evidence="2" id="KW-1185">Reference proteome</keyword>
<proteinExistence type="predicted"/>